<evidence type="ECO:0000256" key="1">
    <source>
        <dbReference type="SAM" id="MobiDB-lite"/>
    </source>
</evidence>
<dbReference type="CTD" id="6758086"/>
<evidence type="ECO:0000313" key="2">
    <source>
        <dbReference type="EMBL" id="EDV20614.1"/>
    </source>
</evidence>
<accession>B3S9B0</accession>
<dbReference type="AlphaFoldDB" id="B3S9B0"/>
<gene>
    <name evidence="2" type="ORF">TRIADDRAFT_60839</name>
</gene>
<dbReference type="RefSeq" id="XP_002116814.1">
    <property type="nucleotide sequence ID" value="XM_002116778.1"/>
</dbReference>
<feature type="region of interest" description="Disordered" evidence="1">
    <location>
        <begin position="251"/>
        <end position="275"/>
    </location>
</feature>
<dbReference type="HOGENOM" id="CLU_1013111_0_0_1"/>
<dbReference type="GeneID" id="6758086"/>
<dbReference type="InParanoid" id="B3S9B0"/>
<protein>
    <submittedName>
        <fullName evidence="2">Uncharacterized protein</fullName>
    </submittedName>
</protein>
<proteinExistence type="predicted"/>
<organism evidence="2 3">
    <name type="scientific">Trichoplax adhaerens</name>
    <name type="common">Trichoplax reptans</name>
    <dbReference type="NCBI Taxonomy" id="10228"/>
    <lineage>
        <taxon>Eukaryota</taxon>
        <taxon>Metazoa</taxon>
        <taxon>Placozoa</taxon>
        <taxon>Uniplacotomia</taxon>
        <taxon>Trichoplacea</taxon>
        <taxon>Trichoplacidae</taxon>
        <taxon>Trichoplax</taxon>
    </lineage>
</organism>
<evidence type="ECO:0000313" key="3">
    <source>
        <dbReference type="Proteomes" id="UP000009022"/>
    </source>
</evidence>
<name>B3S9B0_TRIAD</name>
<reference evidence="2 3" key="1">
    <citation type="journal article" date="2008" name="Nature">
        <title>The Trichoplax genome and the nature of placozoans.</title>
        <authorList>
            <person name="Srivastava M."/>
            <person name="Begovic E."/>
            <person name="Chapman J."/>
            <person name="Putnam N.H."/>
            <person name="Hellsten U."/>
            <person name="Kawashima T."/>
            <person name="Kuo A."/>
            <person name="Mitros T."/>
            <person name="Salamov A."/>
            <person name="Carpenter M.L."/>
            <person name="Signorovitch A.Y."/>
            <person name="Moreno M.A."/>
            <person name="Kamm K."/>
            <person name="Grimwood J."/>
            <person name="Schmutz J."/>
            <person name="Shapiro H."/>
            <person name="Grigoriev I.V."/>
            <person name="Buss L.W."/>
            <person name="Schierwater B."/>
            <person name="Dellaporta S.L."/>
            <person name="Rokhsar D.S."/>
        </authorList>
    </citation>
    <scope>NUCLEOTIDE SEQUENCE [LARGE SCALE GENOMIC DNA]</scope>
    <source>
        <strain evidence="2 3">Grell-BS-1999</strain>
    </source>
</reference>
<dbReference type="KEGG" id="tad:TRIADDRAFT_60839"/>
<keyword evidence="3" id="KW-1185">Reference proteome</keyword>
<dbReference type="Proteomes" id="UP000009022">
    <property type="component" value="Unassembled WGS sequence"/>
</dbReference>
<sequence>MPYDTNNEFANLTRKLNDDEIDCPDKIGYFKLRAGDKGYLTVLPEYKSSKILKTMFVGDRRIGKNEFIIQSTDLSEAKKKDKNMCNDCENKSAVDCLAWKCHKKTYFLAGKKAPAPKGKCFQIKDRNYVNLVFVDKDVYDKTTEKEEYFALYKIDLNSNIYIFRHEPFYLKEGVKNKFLYTMQCKQKISKSNSDDDDCSLTRVHTYHTIEDADCGSNQYFPSDTHFERICVSDEKQSKDCSCLASKNDKTTDILDSQTNGSLEEESNTFKEGLYD</sequence>
<dbReference type="EMBL" id="DS985258">
    <property type="protein sequence ID" value="EDV20614.1"/>
    <property type="molecule type" value="Genomic_DNA"/>
</dbReference>